<organism evidence="4 5">
    <name type="scientific">Hucho hucho</name>
    <name type="common">huchen</name>
    <dbReference type="NCBI Taxonomy" id="62062"/>
    <lineage>
        <taxon>Eukaryota</taxon>
        <taxon>Metazoa</taxon>
        <taxon>Chordata</taxon>
        <taxon>Craniata</taxon>
        <taxon>Vertebrata</taxon>
        <taxon>Euteleostomi</taxon>
        <taxon>Actinopterygii</taxon>
        <taxon>Neopterygii</taxon>
        <taxon>Teleostei</taxon>
        <taxon>Protacanthopterygii</taxon>
        <taxon>Salmoniformes</taxon>
        <taxon>Salmonidae</taxon>
        <taxon>Salmoninae</taxon>
        <taxon>Hucho</taxon>
    </lineage>
</organism>
<dbReference type="AlphaFoldDB" id="A0A4W5K4N4"/>
<protein>
    <recommendedName>
        <fullName evidence="3">Unconventional myosin-X coiled coil domain-containing protein</fullName>
    </recommendedName>
</protein>
<evidence type="ECO:0000256" key="1">
    <source>
        <dbReference type="SAM" id="Coils"/>
    </source>
</evidence>
<evidence type="ECO:0000256" key="2">
    <source>
        <dbReference type="SAM" id="MobiDB-lite"/>
    </source>
</evidence>
<sequence>MFFLFFSPFRNSLRMDYIAPHKEVSLSHSLHPHTSEEESRQMEEILRLEKEIERLQRQREDGVSMLGDGLGGSREELRQRRDAEIYRLEKEASRVATEFLELLDFGGLEQSLSSEENLHDPSESTSPLARAEEEEVVDEGFHAEEECPGSGIPLPDFPLPAEIPLDQELFSSLPPPPPAFAEGLVAQALALSQAPCCPPVYYPLTSYGYSVPTHHPAPPPPLPALTTGGGKALCHQPTRRTEVAPDTNRVPRRFEVI</sequence>
<name>A0A4W5K4N4_9TELE</name>
<proteinExistence type="predicted"/>
<reference evidence="4" key="2">
    <citation type="submission" date="2025-08" db="UniProtKB">
        <authorList>
            <consortium name="Ensembl"/>
        </authorList>
    </citation>
    <scope>IDENTIFICATION</scope>
</reference>
<dbReference type="STRING" id="62062.ENSHHUP00000006959"/>
<dbReference type="GO" id="GO:0048675">
    <property type="term" value="P:axon extension"/>
    <property type="evidence" value="ECO:0007669"/>
    <property type="project" value="TreeGrafter"/>
</dbReference>
<keyword evidence="5" id="KW-1185">Reference proteome</keyword>
<dbReference type="Ensembl" id="ENSHHUT00000007169.1">
    <property type="protein sequence ID" value="ENSHHUP00000006959.1"/>
    <property type="gene ID" value="ENSHHUG00000004314.1"/>
</dbReference>
<dbReference type="GO" id="GO:0044295">
    <property type="term" value="C:axonal growth cone"/>
    <property type="evidence" value="ECO:0007669"/>
    <property type="project" value="TreeGrafter"/>
</dbReference>
<evidence type="ECO:0000313" key="5">
    <source>
        <dbReference type="Proteomes" id="UP000314982"/>
    </source>
</evidence>
<keyword evidence="1" id="KW-0175">Coiled coil</keyword>
<dbReference type="InterPro" id="IPR031971">
    <property type="entry name" value="MYO10_CC"/>
</dbReference>
<dbReference type="PANTHER" id="PTHR46049">
    <property type="entry name" value="AGAP003327-PA"/>
    <property type="match status" value="1"/>
</dbReference>
<dbReference type="InterPro" id="IPR051724">
    <property type="entry name" value="Actin_motor_Myosin"/>
</dbReference>
<dbReference type="PANTHER" id="PTHR46049:SF4">
    <property type="entry name" value="UNCONVENTIONAL MYOSIN-X"/>
    <property type="match status" value="1"/>
</dbReference>
<dbReference type="Pfam" id="PF16735">
    <property type="entry name" value="MYO10_CC"/>
    <property type="match status" value="1"/>
</dbReference>
<feature type="domain" description="Unconventional myosin-X coiled coil" evidence="3">
    <location>
        <begin position="37"/>
        <end position="91"/>
    </location>
</feature>
<dbReference type="Gene3D" id="1.20.5.170">
    <property type="match status" value="1"/>
</dbReference>
<reference evidence="5" key="1">
    <citation type="submission" date="2018-06" db="EMBL/GenBank/DDBJ databases">
        <title>Genome assembly of Danube salmon.</title>
        <authorList>
            <person name="Macqueen D.J."/>
            <person name="Gundappa M.K."/>
        </authorList>
    </citation>
    <scope>NUCLEOTIDE SEQUENCE [LARGE SCALE GENOMIC DNA]</scope>
</reference>
<accession>A0A4W5K4N4</accession>
<dbReference type="Proteomes" id="UP000314982">
    <property type="component" value="Unassembled WGS sequence"/>
</dbReference>
<evidence type="ECO:0000313" key="4">
    <source>
        <dbReference type="Ensembl" id="ENSHHUP00000006959.1"/>
    </source>
</evidence>
<feature type="region of interest" description="Disordered" evidence="2">
    <location>
        <begin position="112"/>
        <end position="157"/>
    </location>
</feature>
<reference evidence="4" key="3">
    <citation type="submission" date="2025-09" db="UniProtKB">
        <authorList>
            <consortium name="Ensembl"/>
        </authorList>
    </citation>
    <scope>IDENTIFICATION</scope>
</reference>
<evidence type="ECO:0000259" key="3">
    <source>
        <dbReference type="Pfam" id="PF16735"/>
    </source>
</evidence>
<feature type="coiled-coil region" evidence="1">
    <location>
        <begin position="38"/>
        <end position="65"/>
    </location>
</feature>